<accession>A0AAE4MCU2</accession>
<keyword evidence="2" id="KW-1185">Reference proteome</keyword>
<comment type="caution">
    <text evidence="1">The sequence shown here is derived from an EMBL/GenBank/DDBJ whole genome shotgun (WGS) entry which is preliminary data.</text>
</comment>
<evidence type="ECO:0000313" key="1">
    <source>
        <dbReference type="EMBL" id="MDV0442672.1"/>
    </source>
</evidence>
<reference evidence="1 2" key="1">
    <citation type="submission" date="2023-06" db="EMBL/GenBank/DDBJ databases">
        <title>Genome sequence of Methancorpusculaceae sp. Cs1.</title>
        <authorList>
            <person name="Protasov E."/>
            <person name="Platt K."/>
            <person name="Poehlein A."/>
            <person name="Daniel R."/>
            <person name="Brune A."/>
        </authorList>
    </citation>
    <scope>NUCLEOTIDE SEQUENCE [LARGE SCALE GENOMIC DNA]</scope>
    <source>
        <strain evidence="1 2">Cs1</strain>
    </source>
</reference>
<proteinExistence type="predicted"/>
<dbReference type="EMBL" id="JAWDKB010000001">
    <property type="protein sequence ID" value="MDV0442672.1"/>
    <property type="molecule type" value="Genomic_DNA"/>
</dbReference>
<sequence length="79" mass="9108">MTSDLILSFPPETQKLIEEKMKEEGVTDRKLFLTELLARALTRHESTGNWMDVIERVVSDSMDEDDGTILIYTSETEEE</sequence>
<protein>
    <submittedName>
        <fullName evidence="1">Uncharacterized protein</fullName>
    </submittedName>
</protein>
<gene>
    <name evidence="1" type="ORF">McpCs1_00140</name>
</gene>
<dbReference type="Proteomes" id="UP001283212">
    <property type="component" value="Unassembled WGS sequence"/>
</dbReference>
<evidence type="ECO:0000313" key="2">
    <source>
        <dbReference type="Proteomes" id="UP001283212"/>
    </source>
</evidence>
<organism evidence="1 2">
    <name type="scientific">Methanorbis rubei</name>
    <dbReference type="NCBI Taxonomy" id="3028300"/>
    <lineage>
        <taxon>Archaea</taxon>
        <taxon>Methanobacteriati</taxon>
        <taxon>Methanobacteriota</taxon>
        <taxon>Stenosarchaea group</taxon>
        <taxon>Methanomicrobia</taxon>
        <taxon>Methanomicrobiales</taxon>
        <taxon>Methanocorpusculaceae</taxon>
        <taxon>Methanorbis</taxon>
    </lineage>
</organism>
<name>A0AAE4MCU2_9EURY</name>
<dbReference type="AlphaFoldDB" id="A0AAE4MCU2"/>
<dbReference type="RefSeq" id="WP_338095227.1">
    <property type="nucleotide sequence ID" value="NZ_JAWDKB010000001.1"/>
</dbReference>